<dbReference type="Pfam" id="PF21853">
    <property type="entry name" value="DUF6912"/>
    <property type="match status" value="1"/>
</dbReference>
<proteinExistence type="predicted"/>
<dbReference type="InterPro" id="IPR054206">
    <property type="entry name" value="DUF6912"/>
</dbReference>
<evidence type="ECO:0000313" key="2">
    <source>
        <dbReference type="Proteomes" id="UP000320806"/>
    </source>
</evidence>
<accession>A0A542EJG8</accession>
<evidence type="ECO:0000313" key="1">
    <source>
        <dbReference type="EMBL" id="TQJ15434.1"/>
    </source>
</evidence>
<keyword evidence="2" id="KW-1185">Reference proteome</keyword>
<comment type="caution">
    <text evidence="1">The sequence shown here is derived from an EMBL/GenBank/DDBJ whole genome shotgun (WGS) entry which is preliminary data.</text>
</comment>
<sequence length="141" mass="15041">MTTMRRIYLQLTTEQLLALRDGRELTDERFDAFAVTDAARAGRPGVDDDEVHEYAASQDAALAAIALGAQVVAAADVAEGSVTDGNADAKVVACGPLPLKRFASFHLIDGDAAAEHPDQDIELSWFDATELGVLLDVIDNQ</sequence>
<gene>
    <name evidence="1" type="ORF">FB459_2988</name>
</gene>
<protein>
    <submittedName>
        <fullName evidence="1">Uncharacterized protein</fullName>
    </submittedName>
</protein>
<dbReference type="EMBL" id="VFMO01000001">
    <property type="protein sequence ID" value="TQJ15434.1"/>
    <property type="molecule type" value="Genomic_DNA"/>
</dbReference>
<reference evidence="1 2" key="1">
    <citation type="submission" date="2019-06" db="EMBL/GenBank/DDBJ databases">
        <title>Sequencing the genomes of 1000 actinobacteria strains.</title>
        <authorList>
            <person name="Klenk H.-P."/>
        </authorList>
    </citation>
    <scope>NUCLEOTIDE SEQUENCE [LARGE SCALE GENOMIC DNA]</scope>
    <source>
        <strain evidence="1 2">DSM 19828</strain>
    </source>
</reference>
<organism evidence="1 2">
    <name type="scientific">Yimella lutea</name>
    <dbReference type="NCBI Taxonomy" id="587872"/>
    <lineage>
        <taxon>Bacteria</taxon>
        <taxon>Bacillati</taxon>
        <taxon>Actinomycetota</taxon>
        <taxon>Actinomycetes</taxon>
        <taxon>Micrococcales</taxon>
        <taxon>Dermacoccaceae</taxon>
        <taxon>Yimella</taxon>
    </lineage>
</organism>
<name>A0A542EJG8_9MICO</name>
<dbReference type="AlphaFoldDB" id="A0A542EJG8"/>
<dbReference type="Proteomes" id="UP000320806">
    <property type="component" value="Unassembled WGS sequence"/>
</dbReference>